<comment type="caution">
    <text evidence="1">The sequence shown here is derived from an EMBL/GenBank/DDBJ whole genome shotgun (WGS) entry which is preliminary data.</text>
</comment>
<dbReference type="EMBL" id="JABXXR010000019">
    <property type="protein sequence ID" value="NVN39870.1"/>
    <property type="molecule type" value="Genomic_DNA"/>
</dbReference>
<dbReference type="SUPFAM" id="SSF53187">
    <property type="entry name" value="Zn-dependent exopeptidases"/>
    <property type="match status" value="1"/>
</dbReference>
<gene>
    <name evidence="1" type="ORF">HUK82_04745</name>
</gene>
<dbReference type="InterPro" id="IPR007709">
    <property type="entry name" value="N-FG_amidohydro"/>
</dbReference>
<sequence>MDRPATPFSLVGLADSTSPLIVASPHSGRDYPDAFLKASRLARLALRRSEDCFVDELVGEAPALGLPLLSANFPRAFCDVNREAWEIDPEMILDAVPAWCNTSSARAKSGFGTIARLVSIDQPIYRDKLRFAEIEQRILTCWVPYHRALSDLIDQARRRTGGCLLLDMHSMPSRQGQRVADIVLGDAFGTACSRLIVDHVQAVLRGHGLSVHRNIPYAGGYVTRHYGRPNAGIHVVQIEIARRLYINERTLECHGGFAPLRRIMTDLMTRLRAIPLLS</sequence>
<dbReference type="Gene3D" id="3.40.630.40">
    <property type="entry name" value="Zn-dependent exopeptidases"/>
    <property type="match status" value="1"/>
</dbReference>
<dbReference type="AlphaFoldDB" id="A0A850PBG4"/>
<evidence type="ECO:0000313" key="2">
    <source>
        <dbReference type="Proteomes" id="UP000585665"/>
    </source>
</evidence>
<evidence type="ECO:0000313" key="1">
    <source>
        <dbReference type="EMBL" id="NVN39870.1"/>
    </source>
</evidence>
<keyword evidence="2" id="KW-1185">Reference proteome</keyword>
<name>A0A850PBG4_9PROT</name>
<keyword evidence="1" id="KW-0378">Hydrolase</keyword>
<protein>
    <submittedName>
        <fullName evidence="1">N-formylglutamate amidohydrolase</fullName>
    </submittedName>
</protein>
<organism evidence="1 2">
    <name type="scientific">Ameyamaea chiangmaiensis</name>
    <dbReference type="NCBI Taxonomy" id="442969"/>
    <lineage>
        <taxon>Bacteria</taxon>
        <taxon>Pseudomonadati</taxon>
        <taxon>Pseudomonadota</taxon>
        <taxon>Alphaproteobacteria</taxon>
        <taxon>Acetobacterales</taxon>
        <taxon>Acetobacteraceae</taxon>
        <taxon>Ameyamaea</taxon>
    </lineage>
</organism>
<accession>A0A850PBG4</accession>
<dbReference type="RefSeq" id="WP_176612848.1">
    <property type="nucleotide sequence ID" value="NZ_JABXXR010000019.1"/>
</dbReference>
<proteinExistence type="predicted"/>
<dbReference type="Pfam" id="PF05013">
    <property type="entry name" value="FGase"/>
    <property type="match status" value="1"/>
</dbReference>
<dbReference type="GO" id="GO:0016787">
    <property type="term" value="F:hydrolase activity"/>
    <property type="evidence" value="ECO:0007669"/>
    <property type="project" value="UniProtKB-KW"/>
</dbReference>
<reference evidence="1 2" key="1">
    <citation type="submission" date="2020-06" db="EMBL/GenBank/DDBJ databases">
        <title>Description of novel acetic acid bacteria.</title>
        <authorList>
            <person name="Sombolestani A."/>
        </authorList>
    </citation>
    <scope>NUCLEOTIDE SEQUENCE [LARGE SCALE GENOMIC DNA]</scope>
    <source>
        <strain evidence="1 2">LMG 27010</strain>
    </source>
</reference>
<dbReference type="Proteomes" id="UP000585665">
    <property type="component" value="Unassembled WGS sequence"/>
</dbReference>